<dbReference type="InterPro" id="IPR011330">
    <property type="entry name" value="Glyco_hydro/deAcase_b/a-brl"/>
</dbReference>
<keyword evidence="2" id="KW-1185">Reference proteome</keyword>
<accession>A0ABY8NH37</accession>
<sequence>MRTLLTFDYELFFGKRTGTPQACLFTPCEHLLKVLDEFSAKAVFFVDASYLARIRDYSVQSAQLERDYAAVVAHIRQLEHSGHQIQLHIHPHWFDSWHDGNRWHMVTDRYRLAQWPTAERESLITRCTTELNRHLANKVFTFRAGGWCLQPFSAIAEALWTNGIRIDSSVFHGGHAESGTHYWDFRSAPASGCWSFGDDPCQPDPTGTFTELAISSLRISPLFYWHLAFNRVFGERQDHARFGDGDPIENGYGNLLRLLTRSSHMAVSVDGYKATLLRTAFRQAQRKGCSHFTVMGHPKSLSPYSLQHLRAWLGDLYRHGGQLEGYPLPTPVKRERATTAS</sequence>
<dbReference type="EMBL" id="CP118605">
    <property type="protein sequence ID" value="WGL18241.1"/>
    <property type="molecule type" value="Genomic_DNA"/>
</dbReference>
<organism evidence="1 2">
    <name type="scientific">Microbulbifer bruguierae</name>
    <dbReference type="NCBI Taxonomy" id="3029061"/>
    <lineage>
        <taxon>Bacteria</taxon>
        <taxon>Pseudomonadati</taxon>
        <taxon>Pseudomonadota</taxon>
        <taxon>Gammaproteobacteria</taxon>
        <taxon>Cellvibrionales</taxon>
        <taxon>Microbulbiferaceae</taxon>
        <taxon>Microbulbifer</taxon>
    </lineage>
</organism>
<protein>
    <submittedName>
        <fullName evidence="1">Polysaccharide deacetylase family protein</fullName>
    </submittedName>
</protein>
<dbReference type="Proteomes" id="UP001236500">
    <property type="component" value="Chromosome"/>
</dbReference>
<dbReference type="RefSeq" id="WP_280322228.1">
    <property type="nucleotide sequence ID" value="NZ_CP118605.1"/>
</dbReference>
<evidence type="ECO:0000313" key="2">
    <source>
        <dbReference type="Proteomes" id="UP001236500"/>
    </source>
</evidence>
<name>A0ABY8NH37_9GAMM</name>
<gene>
    <name evidence="1" type="ORF">PVT68_08080</name>
</gene>
<dbReference type="Gene3D" id="3.20.20.370">
    <property type="entry name" value="Glycoside hydrolase/deacetylase"/>
    <property type="match status" value="1"/>
</dbReference>
<proteinExistence type="predicted"/>
<evidence type="ECO:0000313" key="1">
    <source>
        <dbReference type="EMBL" id="WGL18241.1"/>
    </source>
</evidence>
<reference evidence="1 2" key="1">
    <citation type="submission" date="2023-02" db="EMBL/GenBank/DDBJ databases">
        <title>Description and genomic characterization of Microbulbifer bruguierae sp. nov., isolated from the sediment of mangrove plant Bruguiera sexangula.</title>
        <authorList>
            <person name="Long M."/>
        </authorList>
    </citation>
    <scope>NUCLEOTIDE SEQUENCE [LARGE SCALE GENOMIC DNA]</scope>
    <source>
        <strain evidence="1 2">H12</strain>
    </source>
</reference>
<dbReference type="SUPFAM" id="SSF88713">
    <property type="entry name" value="Glycoside hydrolase/deacetylase"/>
    <property type="match status" value="1"/>
</dbReference>